<keyword evidence="1" id="KW-0805">Transcription regulation</keyword>
<name>A0A239JLT5_9ACTN</name>
<dbReference type="Gene3D" id="3.40.50.2300">
    <property type="match status" value="2"/>
</dbReference>
<dbReference type="Pfam" id="PF13377">
    <property type="entry name" value="Peripla_BP_3"/>
    <property type="match status" value="1"/>
</dbReference>
<dbReference type="PANTHER" id="PTHR30146">
    <property type="entry name" value="LACI-RELATED TRANSCRIPTIONAL REPRESSOR"/>
    <property type="match status" value="1"/>
</dbReference>
<keyword evidence="3" id="KW-0804">Transcription</keyword>
<dbReference type="CDD" id="cd01392">
    <property type="entry name" value="HTH_LacI"/>
    <property type="match status" value="1"/>
</dbReference>
<evidence type="ECO:0000256" key="3">
    <source>
        <dbReference type="ARBA" id="ARBA00023163"/>
    </source>
</evidence>
<dbReference type="SMART" id="SM00354">
    <property type="entry name" value="HTH_LACI"/>
    <property type="match status" value="1"/>
</dbReference>
<evidence type="ECO:0000256" key="1">
    <source>
        <dbReference type="ARBA" id="ARBA00023015"/>
    </source>
</evidence>
<evidence type="ECO:0000313" key="6">
    <source>
        <dbReference type="EMBL" id="SNT06378.1"/>
    </source>
</evidence>
<dbReference type="Pfam" id="PF00356">
    <property type="entry name" value="LacI"/>
    <property type="match status" value="1"/>
</dbReference>
<evidence type="ECO:0000256" key="2">
    <source>
        <dbReference type="ARBA" id="ARBA00023125"/>
    </source>
</evidence>
<accession>A0A239JLT5</accession>
<dbReference type="AlphaFoldDB" id="A0A239JLT5"/>
<dbReference type="SUPFAM" id="SSF53822">
    <property type="entry name" value="Periplasmic binding protein-like I"/>
    <property type="match status" value="1"/>
</dbReference>
<dbReference type="EMBL" id="FZOF01000013">
    <property type="protein sequence ID" value="SNT06378.1"/>
    <property type="molecule type" value="Genomic_DNA"/>
</dbReference>
<keyword evidence="7" id="KW-1185">Reference proteome</keyword>
<dbReference type="PROSITE" id="PS50932">
    <property type="entry name" value="HTH_LACI_2"/>
    <property type="match status" value="1"/>
</dbReference>
<evidence type="ECO:0000259" key="5">
    <source>
        <dbReference type="PROSITE" id="PS50932"/>
    </source>
</evidence>
<reference evidence="6 7" key="1">
    <citation type="submission" date="2017-06" db="EMBL/GenBank/DDBJ databases">
        <authorList>
            <person name="Kim H.J."/>
            <person name="Triplett B.A."/>
        </authorList>
    </citation>
    <scope>NUCLEOTIDE SEQUENCE [LARGE SCALE GENOMIC DNA]</scope>
    <source>
        <strain evidence="6 7">CGMCC 4.1858</strain>
    </source>
</reference>
<dbReference type="Gene3D" id="1.10.260.40">
    <property type="entry name" value="lambda repressor-like DNA-binding domains"/>
    <property type="match status" value="1"/>
</dbReference>
<dbReference type="PANTHER" id="PTHR30146:SF109">
    <property type="entry name" value="HTH-TYPE TRANSCRIPTIONAL REGULATOR GALS"/>
    <property type="match status" value="1"/>
</dbReference>
<protein>
    <submittedName>
        <fullName evidence="6">LacI family transcriptional regulator</fullName>
    </submittedName>
</protein>
<dbReference type="GO" id="GO:0000976">
    <property type="term" value="F:transcription cis-regulatory region binding"/>
    <property type="evidence" value="ECO:0007669"/>
    <property type="project" value="TreeGrafter"/>
</dbReference>
<dbReference type="InterPro" id="IPR046335">
    <property type="entry name" value="LacI/GalR-like_sensor"/>
</dbReference>
<evidence type="ECO:0000313" key="7">
    <source>
        <dbReference type="Proteomes" id="UP000198280"/>
    </source>
</evidence>
<feature type="domain" description="HTH lacI-type" evidence="5">
    <location>
        <begin position="45"/>
        <end position="99"/>
    </location>
</feature>
<evidence type="ECO:0000256" key="4">
    <source>
        <dbReference type="SAM" id="MobiDB-lite"/>
    </source>
</evidence>
<dbReference type="InterPro" id="IPR010982">
    <property type="entry name" value="Lambda_DNA-bd_dom_sf"/>
</dbReference>
<keyword evidence="2" id="KW-0238">DNA-binding</keyword>
<feature type="compositionally biased region" description="Basic and acidic residues" evidence="4">
    <location>
        <begin position="31"/>
        <end position="41"/>
    </location>
</feature>
<organism evidence="6 7">
    <name type="scientific">Actinacidiphila glaucinigra</name>
    <dbReference type="NCBI Taxonomy" id="235986"/>
    <lineage>
        <taxon>Bacteria</taxon>
        <taxon>Bacillati</taxon>
        <taxon>Actinomycetota</taxon>
        <taxon>Actinomycetes</taxon>
        <taxon>Kitasatosporales</taxon>
        <taxon>Streptomycetaceae</taxon>
        <taxon>Actinacidiphila</taxon>
    </lineage>
</organism>
<gene>
    <name evidence="6" type="ORF">SAMN05216252_11387</name>
</gene>
<dbReference type="Proteomes" id="UP000198280">
    <property type="component" value="Unassembled WGS sequence"/>
</dbReference>
<dbReference type="InterPro" id="IPR000843">
    <property type="entry name" value="HTH_LacI"/>
</dbReference>
<dbReference type="SUPFAM" id="SSF47413">
    <property type="entry name" value="lambda repressor-like DNA-binding domains"/>
    <property type="match status" value="1"/>
</dbReference>
<feature type="region of interest" description="Disordered" evidence="4">
    <location>
        <begin position="1"/>
        <end position="43"/>
    </location>
</feature>
<sequence>MKRDEPHAVPPECRRRNRTPPSTARDAPPTPDHRLETRENRLSQTTIRDVAAAAGVSASTVSNFFHHPGKLTGATRERVRQAVEALGFVPNHAARTLRTGTNPVIGYIAADLVSAGASETTHAIERRIAHEGMHLLMANGSTEEGERSYLRLFAQQRVAGIIIAPVGDVEPELSRIRAHGIPSVVITRPATSTTQASVSTDHALAGRIAVEHLVGQGRRRLGFVSDDLGAWHVQDQLRGAVGALGAAPGIALEVIRAADGSLNAGIACAEAIAQRPQEERPDALYCTNGSLAVGTTRVFAAGPGTQDSLDVAVIGYDAGAWAPLAGAPVTAVRAPHQETGLTAVNLLFDRIAKPHQAARAAGALTCPHVRLAPELVLPASMA</sequence>
<proteinExistence type="predicted"/>
<dbReference type="InterPro" id="IPR028082">
    <property type="entry name" value="Peripla_BP_I"/>
</dbReference>
<dbReference type="GO" id="GO:0003700">
    <property type="term" value="F:DNA-binding transcription factor activity"/>
    <property type="evidence" value="ECO:0007669"/>
    <property type="project" value="TreeGrafter"/>
</dbReference>